<reference evidence="2" key="2">
    <citation type="submission" date="2024-04" db="EMBL/GenBank/DDBJ databases">
        <authorList>
            <person name="Chen Y."/>
            <person name="Shah S."/>
            <person name="Dougan E. K."/>
            <person name="Thang M."/>
            <person name="Chan C."/>
        </authorList>
    </citation>
    <scope>NUCLEOTIDE SEQUENCE [LARGE SCALE GENOMIC DNA]</scope>
</reference>
<evidence type="ECO:0000313" key="2">
    <source>
        <dbReference type="EMBL" id="CAL1125937.1"/>
    </source>
</evidence>
<proteinExistence type="predicted"/>
<accession>A0A9P1FG42</accession>
<dbReference type="EMBL" id="CAMXCT020000019">
    <property type="protein sequence ID" value="CAL1125937.1"/>
    <property type="molecule type" value="Genomic_DNA"/>
</dbReference>
<evidence type="ECO:0000313" key="3">
    <source>
        <dbReference type="Proteomes" id="UP001152797"/>
    </source>
</evidence>
<dbReference type="EMBL" id="CAMXCT010000019">
    <property type="protein sequence ID" value="CAI3972562.1"/>
    <property type="molecule type" value="Genomic_DNA"/>
</dbReference>
<reference evidence="1" key="1">
    <citation type="submission" date="2022-10" db="EMBL/GenBank/DDBJ databases">
        <authorList>
            <person name="Chen Y."/>
            <person name="Dougan E. K."/>
            <person name="Chan C."/>
            <person name="Rhodes N."/>
            <person name="Thang M."/>
        </authorList>
    </citation>
    <scope>NUCLEOTIDE SEQUENCE</scope>
</reference>
<protein>
    <submittedName>
        <fullName evidence="1">Uncharacterized protein</fullName>
    </submittedName>
</protein>
<keyword evidence="3" id="KW-1185">Reference proteome</keyword>
<comment type="caution">
    <text evidence="1">The sequence shown here is derived from an EMBL/GenBank/DDBJ whole genome shotgun (WGS) entry which is preliminary data.</text>
</comment>
<evidence type="ECO:0000313" key="1">
    <source>
        <dbReference type="EMBL" id="CAI3972562.1"/>
    </source>
</evidence>
<dbReference type="AlphaFoldDB" id="A0A9P1FG42"/>
<gene>
    <name evidence="1" type="ORF">C1SCF055_LOCUS1134</name>
</gene>
<name>A0A9P1FG42_9DINO</name>
<dbReference type="Proteomes" id="UP001152797">
    <property type="component" value="Unassembled WGS sequence"/>
</dbReference>
<dbReference type="EMBL" id="CAMXCT030000019">
    <property type="protein sequence ID" value="CAL4759874.1"/>
    <property type="molecule type" value="Genomic_DNA"/>
</dbReference>
<organism evidence="1">
    <name type="scientific">Cladocopium goreaui</name>
    <dbReference type="NCBI Taxonomy" id="2562237"/>
    <lineage>
        <taxon>Eukaryota</taxon>
        <taxon>Sar</taxon>
        <taxon>Alveolata</taxon>
        <taxon>Dinophyceae</taxon>
        <taxon>Suessiales</taxon>
        <taxon>Symbiodiniaceae</taxon>
        <taxon>Cladocopium</taxon>
    </lineage>
</organism>
<sequence length="83" mass="9253">MAARQDYVPRELLEASAAIASLGRRVLWREGLEMLDAALVHRAVQPDQVARSAAMAGVSRGAEWSYAPLLLSFLWRDLVEVHH</sequence>